<dbReference type="InterPro" id="IPR006976">
    <property type="entry name" value="VanZ-like"/>
</dbReference>
<evidence type="ECO:0000259" key="2">
    <source>
        <dbReference type="Pfam" id="PF04892"/>
    </source>
</evidence>
<feature type="transmembrane region" description="Helical" evidence="1">
    <location>
        <begin position="139"/>
        <end position="156"/>
    </location>
</feature>
<organism evidence="3 4">
    <name type="scientific">Bacillus badius</name>
    <dbReference type="NCBI Taxonomy" id="1455"/>
    <lineage>
        <taxon>Bacteria</taxon>
        <taxon>Bacillati</taxon>
        <taxon>Bacillota</taxon>
        <taxon>Bacilli</taxon>
        <taxon>Bacillales</taxon>
        <taxon>Bacillaceae</taxon>
        <taxon>Pseudobacillus</taxon>
    </lineage>
</organism>
<name>A0ABR5AVC7_BACBA</name>
<dbReference type="Proteomes" id="UP000031982">
    <property type="component" value="Unassembled WGS sequence"/>
</dbReference>
<dbReference type="EMBL" id="JXLP01000009">
    <property type="protein sequence ID" value="KIL78594.1"/>
    <property type="molecule type" value="Genomic_DNA"/>
</dbReference>
<accession>A0ABR5AVC7</accession>
<dbReference type="RefSeq" id="WP_231557181.1">
    <property type="nucleotide sequence ID" value="NZ_JARTHD010000011.1"/>
</dbReference>
<keyword evidence="1" id="KW-0812">Transmembrane</keyword>
<gene>
    <name evidence="3" type="ORF">SD77_4274</name>
</gene>
<evidence type="ECO:0000256" key="1">
    <source>
        <dbReference type="SAM" id="Phobius"/>
    </source>
</evidence>
<reference evidence="3 4" key="1">
    <citation type="submission" date="2015-01" db="EMBL/GenBank/DDBJ databases">
        <title>Genome Assembly of Bacillus badius MTCC 1458.</title>
        <authorList>
            <person name="Verma A."/>
            <person name="Khatri I."/>
            <person name="Mual P."/>
            <person name="Subramanian S."/>
            <person name="Krishnamurthi S."/>
        </authorList>
    </citation>
    <scope>NUCLEOTIDE SEQUENCE [LARGE SCALE GENOMIC DNA]</scope>
    <source>
        <strain evidence="3 4">MTCC 1458</strain>
    </source>
</reference>
<comment type="caution">
    <text evidence="3">The sequence shown here is derived from an EMBL/GenBank/DDBJ whole genome shotgun (WGS) entry which is preliminary data.</text>
</comment>
<dbReference type="PIRSF" id="PIRSF019083">
    <property type="entry name" value="UCP019083_VanZ"/>
    <property type="match status" value="1"/>
</dbReference>
<evidence type="ECO:0000313" key="4">
    <source>
        <dbReference type="Proteomes" id="UP000031982"/>
    </source>
</evidence>
<dbReference type="Pfam" id="PF04892">
    <property type="entry name" value="VanZ"/>
    <property type="match status" value="1"/>
</dbReference>
<dbReference type="NCBIfam" id="NF037970">
    <property type="entry name" value="vanZ_1"/>
    <property type="match status" value="1"/>
</dbReference>
<feature type="transmembrane region" description="Helical" evidence="1">
    <location>
        <begin position="102"/>
        <end position="119"/>
    </location>
</feature>
<evidence type="ECO:0000313" key="3">
    <source>
        <dbReference type="EMBL" id="KIL78594.1"/>
    </source>
</evidence>
<dbReference type="InterPro" id="IPR016747">
    <property type="entry name" value="Phosphotransbutyrylase"/>
</dbReference>
<proteinExistence type="predicted"/>
<keyword evidence="1" id="KW-0472">Membrane</keyword>
<keyword evidence="4" id="KW-1185">Reference proteome</keyword>
<protein>
    <recommendedName>
        <fullName evidence="2">VanZ-like domain-containing protein</fullName>
    </recommendedName>
</protein>
<feature type="transmembrane region" description="Helical" evidence="1">
    <location>
        <begin position="66"/>
        <end position="90"/>
    </location>
</feature>
<sequence>MPYLLRMAALFLVAGIIYSFSSQTYEEQSLVPLLKQMLPGEPFAGALSSCKVVYWGKEISIGTQGYYYFIEFFIRKFAHLFLFGVLAVAWFRVCEMYDPSRLVRSIWMAFAGTAGYAMIDELHQMYTGGRTPLLNDVLLDMFGAVLALALYVPVYAKRRSGFVLAFNRICK</sequence>
<feature type="domain" description="VanZ-like" evidence="2">
    <location>
        <begin position="9"/>
        <end position="152"/>
    </location>
</feature>
<keyword evidence="1" id="KW-1133">Transmembrane helix</keyword>